<dbReference type="EMBL" id="JAAWWK010000002">
    <property type="protein sequence ID" value="NKI17417.1"/>
    <property type="molecule type" value="Genomic_DNA"/>
</dbReference>
<proteinExistence type="predicted"/>
<name>A0ABX1GE05_9GAMM</name>
<feature type="domain" description="DnaT DNA-binding" evidence="2">
    <location>
        <begin position="188"/>
        <end position="255"/>
    </location>
</feature>
<dbReference type="Pfam" id="PF13730">
    <property type="entry name" value="HTH_36"/>
    <property type="match status" value="1"/>
</dbReference>
<dbReference type="RefSeq" id="WP_168449914.1">
    <property type="nucleotide sequence ID" value="NZ_JAAWWK010000002.1"/>
</dbReference>
<feature type="compositionally biased region" description="Basic and acidic residues" evidence="1">
    <location>
        <begin position="148"/>
        <end position="161"/>
    </location>
</feature>
<feature type="compositionally biased region" description="Polar residues" evidence="1">
    <location>
        <begin position="121"/>
        <end position="130"/>
    </location>
</feature>
<keyword evidence="4" id="KW-1185">Reference proteome</keyword>
<dbReference type="InterPro" id="IPR036388">
    <property type="entry name" value="WH-like_DNA-bd_sf"/>
</dbReference>
<feature type="compositionally biased region" description="Low complexity" evidence="1">
    <location>
        <begin position="95"/>
        <end position="106"/>
    </location>
</feature>
<evidence type="ECO:0000313" key="4">
    <source>
        <dbReference type="Proteomes" id="UP000765845"/>
    </source>
</evidence>
<dbReference type="Proteomes" id="UP000765845">
    <property type="component" value="Unassembled WGS sequence"/>
</dbReference>
<feature type="region of interest" description="Disordered" evidence="1">
    <location>
        <begin position="89"/>
        <end position="176"/>
    </location>
</feature>
<comment type="caution">
    <text evidence="3">The sequence shown here is derived from an EMBL/GenBank/DDBJ whole genome shotgun (WGS) entry which is preliminary data.</text>
</comment>
<evidence type="ECO:0000313" key="3">
    <source>
        <dbReference type="EMBL" id="NKI17417.1"/>
    </source>
</evidence>
<sequence length="304" mass="33795">MNFFTWRSAILNSDLASTTKLVLLVISTYMDDHGGGAFPSTETIAANAGLSQRAVCTHIEKAVQAGFITVHKRRQRGRDWALNHYRIAFPPTQGTEPPSAPEAETPNIEGTERGSVPDLQGSETQANSGLQRRKNEALNDVQYLSRGTEPHARGTEPHDTEALNDVQSNSPMNSPIEPQQQQVTRAAFSMSLEWLPDLKRFGELLELRGLTPEMFSPEALNEFRIFWQADGRMFRQEQWEHKLINSLAQFESRRQRMAGGAGGTPSNFAQTYAQRQRAGVANDCRVEGAIGVQRDLTSNGEVAR</sequence>
<evidence type="ECO:0000256" key="1">
    <source>
        <dbReference type="SAM" id="MobiDB-lite"/>
    </source>
</evidence>
<gene>
    <name evidence="3" type="ORF">HCU74_08305</name>
</gene>
<feature type="compositionally biased region" description="Polar residues" evidence="1">
    <location>
        <begin position="165"/>
        <end position="176"/>
    </location>
</feature>
<reference evidence="3 4" key="1">
    <citation type="submission" date="2020-04" db="EMBL/GenBank/DDBJ databases">
        <authorList>
            <person name="Yoon J."/>
        </authorList>
    </citation>
    <scope>NUCLEOTIDE SEQUENCE [LARGE SCALE GENOMIC DNA]</scope>
    <source>
        <strain evidence="3 4">KMU-166</strain>
    </source>
</reference>
<accession>A0ABX1GE05</accession>
<organism evidence="3 4">
    <name type="scientific">Spongiibacter thalassae</name>
    <dbReference type="NCBI Taxonomy" id="2721624"/>
    <lineage>
        <taxon>Bacteria</taxon>
        <taxon>Pseudomonadati</taxon>
        <taxon>Pseudomonadota</taxon>
        <taxon>Gammaproteobacteria</taxon>
        <taxon>Cellvibrionales</taxon>
        <taxon>Spongiibacteraceae</taxon>
        <taxon>Spongiibacter</taxon>
    </lineage>
</organism>
<evidence type="ECO:0000259" key="2">
    <source>
        <dbReference type="Pfam" id="PF17948"/>
    </source>
</evidence>
<protein>
    <recommendedName>
        <fullName evidence="2">DnaT DNA-binding domain-containing protein</fullName>
    </recommendedName>
</protein>
<dbReference type="Pfam" id="PF17948">
    <property type="entry name" value="DnaT"/>
    <property type="match status" value="1"/>
</dbReference>
<dbReference type="InterPro" id="IPR040480">
    <property type="entry name" value="DnaT_DNA_bind"/>
</dbReference>
<dbReference type="Gene3D" id="1.10.8.1180">
    <property type="match status" value="1"/>
</dbReference>
<dbReference type="Gene3D" id="1.10.10.10">
    <property type="entry name" value="Winged helix-like DNA-binding domain superfamily/Winged helix DNA-binding domain"/>
    <property type="match status" value="1"/>
</dbReference>